<comment type="catalytic activity">
    <reaction evidence="1 6 10">
        <text>(2R)-2-phosphoglycerate = (2R)-3-phosphoglycerate</text>
        <dbReference type="Rhea" id="RHEA:15901"/>
        <dbReference type="ChEBI" id="CHEBI:58272"/>
        <dbReference type="ChEBI" id="CHEBI:58289"/>
        <dbReference type="EC" id="5.4.2.11"/>
    </reaction>
</comment>
<feature type="binding site" evidence="6 8">
    <location>
        <begin position="87"/>
        <end position="90"/>
    </location>
    <ligand>
        <name>substrate</name>
    </ligand>
</feature>
<dbReference type="SUPFAM" id="SSF53254">
    <property type="entry name" value="Phosphoglycerate mutase-like"/>
    <property type="match status" value="1"/>
</dbReference>
<feature type="binding site" evidence="6 8">
    <location>
        <begin position="8"/>
        <end position="15"/>
    </location>
    <ligand>
        <name>substrate</name>
    </ligand>
</feature>
<feature type="binding site" evidence="6 8">
    <location>
        <position position="98"/>
    </location>
    <ligand>
        <name>substrate</name>
    </ligand>
</feature>
<sequence length="239" mass="26937">MAKLVLIRHGQSEWNALNLFNGWVDTKLSDKGIAQAKEAGQLLAEEGIQFDQAYTSVLTRAITTLHLALEEADQLWVPEVKSWRLNERHYGALQGLNKADAATKWGDEQVHQWRRSYDVLPPLLEEQTETMTIDGKSYPAMDRRYQDVPAGELPKGENLKVTLERVLPFWDSDISKALKDGKNVVIGAHGNSLRALVKHIEQISDEDIMGVEIANGQPWVYDLDEDLNVVSKKILKPEA</sequence>
<dbReference type="InterPro" id="IPR013078">
    <property type="entry name" value="His_Pase_superF_clade-1"/>
</dbReference>
<gene>
    <name evidence="6" type="primary">gpmA</name>
    <name evidence="11" type="ORF">GA0061074_1131</name>
</gene>
<keyword evidence="4 6" id="KW-0324">Glycolysis</keyword>
<evidence type="ECO:0000256" key="10">
    <source>
        <dbReference type="RuleBase" id="RU004512"/>
    </source>
</evidence>
<comment type="caution">
    <text evidence="6">Lacks conserved residue(s) required for the propagation of feature annotation.</text>
</comment>
<protein>
    <recommendedName>
        <fullName evidence="6 10">2,3-bisphosphoglycerate-dependent phosphoglycerate mutase</fullName>
        <shortName evidence="6">BPG-dependent PGAM</shortName>
        <shortName evidence="6">PGAM</shortName>
        <shortName evidence="6">Phosphoglyceromutase</shortName>
        <shortName evidence="6">dPGM</shortName>
        <ecNumber evidence="6 10">5.4.2.11</ecNumber>
    </recommendedName>
</protein>
<dbReference type="CDD" id="cd07067">
    <property type="entry name" value="HP_PGM_like"/>
    <property type="match status" value="1"/>
</dbReference>
<keyword evidence="3 6" id="KW-0312">Gluconeogenesis</keyword>
<dbReference type="NCBIfam" id="NF010713">
    <property type="entry name" value="PRK14115.1"/>
    <property type="match status" value="1"/>
</dbReference>
<evidence type="ECO:0000256" key="5">
    <source>
        <dbReference type="ARBA" id="ARBA00023235"/>
    </source>
</evidence>
<evidence type="ECO:0000256" key="8">
    <source>
        <dbReference type="PIRSR" id="PIRSR613078-2"/>
    </source>
</evidence>
<dbReference type="SMART" id="SM00855">
    <property type="entry name" value="PGAM"/>
    <property type="match status" value="1"/>
</dbReference>
<feature type="binding site" evidence="6 8">
    <location>
        <begin position="190"/>
        <end position="191"/>
    </location>
    <ligand>
        <name>substrate</name>
    </ligand>
</feature>
<evidence type="ECO:0000256" key="9">
    <source>
        <dbReference type="PIRSR" id="PIRSR613078-3"/>
    </source>
</evidence>
<comment type="similarity">
    <text evidence="2 6">Belongs to the phosphoglycerate mutase family. BPG-dependent PGAM subfamily.</text>
</comment>
<reference evidence="12" key="1">
    <citation type="submission" date="2016-08" db="EMBL/GenBank/DDBJ databases">
        <authorList>
            <person name="Varghese N."/>
            <person name="Submissions Spin"/>
        </authorList>
    </citation>
    <scope>NUCLEOTIDE SEQUENCE [LARGE SCALE GENOMIC DNA]</scope>
    <source>
        <strain evidence="12">R-53094</strain>
    </source>
</reference>
<name>A0A1C4BLP8_9LACO</name>
<dbReference type="Proteomes" id="UP000199268">
    <property type="component" value="Unassembled WGS sequence"/>
</dbReference>
<feature type="active site" description="Tele-phosphohistidine intermediate" evidence="6 7">
    <location>
        <position position="9"/>
    </location>
</feature>
<keyword evidence="12" id="KW-1185">Reference proteome</keyword>
<proteinExistence type="inferred from homology"/>
<evidence type="ECO:0000256" key="4">
    <source>
        <dbReference type="ARBA" id="ARBA00023152"/>
    </source>
</evidence>
<dbReference type="GO" id="GO:0006096">
    <property type="term" value="P:glycolytic process"/>
    <property type="evidence" value="ECO:0007669"/>
    <property type="project" value="UniProtKB-UniRule"/>
</dbReference>
<dbReference type="GO" id="GO:0006094">
    <property type="term" value="P:gluconeogenesis"/>
    <property type="evidence" value="ECO:0007669"/>
    <property type="project" value="UniProtKB-UniRule"/>
</dbReference>
<evidence type="ECO:0000313" key="12">
    <source>
        <dbReference type="Proteomes" id="UP000199268"/>
    </source>
</evidence>
<dbReference type="InterPro" id="IPR029033">
    <property type="entry name" value="His_PPase_superfam"/>
</dbReference>
<dbReference type="PROSITE" id="PS00175">
    <property type="entry name" value="PG_MUTASE"/>
    <property type="match status" value="1"/>
</dbReference>
<dbReference type="EC" id="5.4.2.11" evidence="6 10"/>
<dbReference type="NCBIfam" id="TIGR01258">
    <property type="entry name" value="pgm_1"/>
    <property type="match status" value="1"/>
</dbReference>
<dbReference type="UniPathway" id="UPA00109">
    <property type="reaction ID" value="UER00186"/>
</dbReference>
<evidence type="ECO:0000256" key="6">
    <source>
        <dbReference type="HAMAP-Rule" id="MF_01039"/>
    </source>
</evidence>
<dbReference type="InterPro" id="IPR001345">
    <property type="entry name" value="PG/BPGM_mutase_AS"/>
</dbReference>
<dbReference type="OrthoDB" id="9781415at2"/>
<feature type="active site" description="Proton donor/acceptor" evidence="6 7">
    <location>
        <position position="87"/>
    </location>
</feature>
<evidence type="ECO:0000256" key="2">
    <source>
        <dbReference type="ARBA" id="ARBA00006717"/>
    </source>
</evidence>
<comment type="function">
    <text evidence="6 10">Catalyzes the interconversion of 2-phosphoglycerate and 3-phosphoglycerate.</text>
</comment>
<feature type="site" description="Transition state stabilizer" evidence="6 9">
    <location>
        <position position="189"/>
    </location>
</feature>
<dbReference type="EMBL" id="FMAO01000013">
    <property type="protein sequence ID" value="SCC07777.1"/>
    <property type="molecule type" value="Genomic_DNA"/>
</dbReference>
<feature type="binding site" evidence="6 8">
    <location>
        <position position="60"/>
    </location>
    <ligand>
        <name>substrate</name>
    </ligand>
</feature>
<dbReference type="Gene3D" id="3.40.50.1240">
    <property type="entry name" value="Phosphoglycerate mutase-like"/>
    <property type="match status" value="1"/>
</dbReference>
<dbReference type="AlphaFoldDB" id="A0A1C4BLP8"/>
<keyword evidence="5 6" id="KW-0413">Isomerase</keyword>
<dbReference type="HAMAP" id="MF_01039">
    <property type="entry name" value="PGAM_GpmA"/>
    <property type="match status" value="1"/>
</dbReference>
<dbReference type="PANTHER" id="PTHR11931">
    <property type="entry name" value="PHOSPHOGLYCERATE MUTASE"/>
    <property type="match status" value="1"/>
</dbReference>
<accession>A0A1C4BLP8</accession>
<evidence type="ECO:0000256" key="7">
    <source>
        <dbReference type="PIRSR" id="PIRSR613078-1"/>
    </source>
</evidence>
<evidence type="ECO:0000313" key="11">
    <source>
        <dbReference type="EMBL" id="SCC07777.1"/>
    </source>
</evidence>
<dbReference type="FunFam" id="3.40.50.1240:FF:000003">
    <property type="entry name" value="2,3-bisphosphoglycerate-dependent phosphoglycerate mutase"/>
    <property type="match status" value="1"/>
</dbReference>
<dbReference type="InterPro" id="IPR005952">
    <property type="entry name" value="Phosphogly_mut1"/>
</dbReference>
<feature type="binding site" evidence="6 8">
    <location>
        <begin position="114"/>
        <end position="115"/>
    </location>
    <ligand>
        <name>substrate</name>
    </ligand>
</feature>
<organism evidence="11 12">
    <name type="scientific">Weissella bombi</name>
    <dbReference type="NCBI Taxonomy" id="1505725"/>
    <lineage>
        <taxon>Bacteria</taxon>
        <taxon>Bacillati</taxon>
        <taxon>Bacillota</taxon>
        <taxon>Bacilli</taxon>
        <taxon>Lactobacillales</taxon>
        <taxon>Lactobacillaceae</taxon>
        <taxon>Weissella</taxon>
    </lineage>
</organism>
<dbReference type="Pfam" id="PF00300">
    <property type="entry name" value="His_Phos_1"/>
    <property type="match status" value="2"/>
</dbReference>
<comment type="pathway">
    <text evidence="6 10">Carbohydrate degradation; glycolysis; pyruvate from D-glyceraldehyde 3-phosphate: step 3/5.</text>
</comment>
<dbReference type="GO" id="GO:0004619">
    <property type="term" value="F:phosphoglycerate mutase activity"/>
    <property type="evidence" value="ECO:0007669"/>
    <property type="project" value="UniProtKB-UniRule"/>
</dbReference>
<evidence type="ECO:0000256" key="3">
    <source>
        <dbReference type="ARBA" id="ARBA00022432"/>
    </source>
</evidence>
<dbReference type="STRING" id="1505725.GA0061074_1131"/>
<evidence type="ECO:0000256" key="1">
    <source>
        <dbReference type="ARBA" id="ARBA00000380"/>
    </source>
</evidence>
<dbReference type="RefSeq" id="WP_092463439.1">
    <property type="nucleotide sequence ID" value="NZ_BJEE01000003.1"/>
</dbReference>